<comment type="caution">
    <text evidence="14">The sequence shown here is derived from an EMBL/GenBank/DDBJ whole genome shotgun (WGS) entry which is preliminary data.</text>
</comment>
<keyword evidence="7" id="KW-0406">Ion transport</keyword>
<evidence type="ECO:0008006" key="16">
    <source>
        <dbReference type="Google" id="ProtNLM"/>
    </source>
</evidence>
<keyword evidence="8 10" id="KW-0472">Membrane</keyword>
<evidence type="ECO:0000313" key="14">
    <source>
        <dbReference type="EMBL" id="CAL0308373.1"/>
    </source>
</evidence>
<evidence type="ECO:0000256" key="8">
    <source>
        <dbReference type="ARBA" id="ARBA00023136"/>
    </source>
</evidence>
<comment type="subcellular location">
    <subcellularLocation>
        <location evidence="1">Membrane</location>
        <topology evidence="1">Multi-pass membrane protein</topology>
    </subcellularLocation>
</comment>
<dbReference type="InterPro" id="IPR003864">
    <property type="entry name" value="CSC1/OSCA1-like_7TM"/>
</dbReference>
<dbReference type="InterPro" id="IPR032880">
    <property type="entry name" value="CSC1/OSCA1-like_N"/>
</dbReference>
<dbReference type="AlphaFoldDB" id="A0AAV1WGP3"/>
<feature type="domain" description="CSC1/OSCA1-like N-terminal transmembrane" evidence="12">
    <location>
        <begin position="5"/>
        <end position="166"/>
    </location>
</feature>
<dbReference type="Pfam" id="PF13967">
    <property type="entry name" value="RSN1_TM"/>
    <property type="match status" value="1"/>
</dbReference>
<reference evidence="14 15" key="1">
    <citation type="submission" date="2024-03" db="EMBL/GenBank/DDBJ databases">
        <authorList>
            <person name="Martinez-Hernandez J."/>
        </authorList>
    </citation>
    <scope>NUCLEOTIDE SEQUENCE [LARGE SCALE GENOMIC DNA]</scope>
</reference>
<dbReference type="Proteomes" id="UP001497480">
    <property type="component" value="Unassembled WGS sequence"/>
</dbReference>
<dbReference type="InterPro" id="IPR027815">
    <property type="entry name" value="CSC1/OSCA1-like_cyt"/>
</dbReference>
<feature type="transmembrane region" description="Helical" evidence="10">
    <location>
        <begin position="604"/>
        <end position="622"/>
    </location>
</feature>
<dbReference type="InterPro" id="IPR045122">
    <property type="entry name" value="Csc1-like"/>
</dbReference>
<keyword evidence="4 10" id="KW-0812">Transmembrane</keyword>
<proteinExistence type="inferred from homology"/>
<evidence type="ECO:0000259" key="11">
    <source>
        <dbReference type="Pfam" id="PF02714"/>
    </source>
</evidence>
<feature type="transmembrane region" description="Helical" evidence="10">
    <location>
        <begin position="400"/>
        <end position="428"/>
    </location>
</feature>
<evidence type="ECO:0000313" key="15">
    <source>
        <dbReference type="Proteomes" id="UP001497480"/>
    </source>
</evidence>
<organism evidence="14 15">
    <name type="scientific">Lupinus luteus</name>
    <name type="common">European yellow lupine</name>
    <dbReference type="NCBI Taxonomy" id="3873"/>
    <lineage>
        <taxon>Eukaryota</taxon>
        <taxon>Viridiplantae</taxon>
        <taxon>Streptophyta</taxon>
        <taxon>Embryophyta</taxon>
        <taxon>Tracheophyta</taxon>
        <taxon>Spermatophyta</taxon>
        <taxon>Magnoliopsida</taxon>
        <taxon>eudicotyledons</taxon>
        <taxon>Gunneridae</taxon>
        <taxon>Pentapetalae</taxon>
        <taxon>rosids</taxon>
        <taxon>fabids</taxon>
        <taxon>Fabales</taxon>
        <taxon>Fabaceae</taxon>
        <taxon>Papilionoideae</taxon>
        <taxon>50 kb inversion clade</taxon>
        <taxon>genistoids sensu lato</taxon>
        <taxon>core genistoids</taxon>
        <taxon>Genisteae</taxon>
        <taxon>Lupinus</taxon>
    </lineage>
</organism>
<feature type="transmembrane region" description="Helical" evidence="10">
    <location>
        <begin position="145"/>
        <end position="165"/>
    </location>
</feature>
<feature type="transmembrane region" description="Helical" evidence="10">
    <location>
        <begin position="6"/>
        <end position="27"/>
    </location>
</feature>
<dbReference type="PANTHER" id="PTHR13018:SF102">
    <property type="entry name" value="ERD (EARLY-RESPONSIVE TO DEHYDRATION STRESS) FAMILY PROTEIN"/>
    <property type="match status" value="1"/>
</dbReference>
<comment type="similarity">
    <text evidence="2">Belongs to the CSC1 (TC 1.A.17) family.</text>
</comment>
<gene>
    <name evidence="14" type="ORF">LLUT_LOCUS9433</name>
</gene>
<keyword evidence="3" id="KW-0813">Transport</keyword>
<keyword evidence="6 10" id="KW-1133">Transmembrane helix</keyword>
<evidence type="ECO:0000256" key="6">
    <source>
        <dbReference type="ARBA" id="ARBA00022989"/>
    </source>
</evidence>
<feature type="transmembrane region" description="Helical" evidence="10">
    <location>
        <begin position="547"/>
        <end position="579"/>
    </location>
</feature>
<feature type="transmembrane region" description="Helical" evidence="10">
    <location>
        <begin position="448"/>
        <end position="471"/>
    </location>
</feature>
<evidence type="ECO:0000256" key="9">
    <source>
        <dbReference type="ARBA" id="ARBA00023303"/>
    </source>
</evidence>
<feature type="domain" description="CSC1/OSCA1-like 7TM region" evidence="11">
    <location>
        <begin position="355"/>
        <end position="620"/>
    </location>
</feature>
<evidence type="ECO:0000259" key="13">
    <source>
        <dbReference type="Pfam" id="PF14703"/>
    </source>
</evidence>
<evidence type="ECO:0000256" key="5">
    <source>
        <dbReference type="ARBA" id="ARBA00022837"/>
    </source>
</evidence>
<name>A0AAV1WGP3_LUPLU</name>
<evidence type="ECO:0000256" key="2">
    <source>
        <dbReference type="ARBA" id="ARBA00007779"/>
    </source>
</evidence>
<dbReference type="Pfam" id="PF02714">
    <property type="entry name" value="RSN1_7TM"/>
    <property type="match status" value="1"/>
</dbReference>
<sequence length="692" mass="79000">MILSALLTSVGINLGLCFIFFTLYSILRKQPGNISVYAPRLVAEGKLQEDGQFNLDRLLPYAGWVRRAWEPSDDEFLSIAGLDAFVFMRIFVLSLKIFTFGGIVGILFLLPINYMGTQLRDDSEFQKKSLDSFSISNVNNGSNRLWIHFCAAYVFTGVVCFLLYYEYEYISSRRIACFYSSKPEPHQFTILVRGIPVPSGKTCTEAVENFFQECHPSTYLSHSVVRRSSKLQILVTDAERLYRRLTQLKHKDAAPQRHRRDGCLGLFGHKVDIVDQYEKRLGDIADNVRIEQFSMVGKEVPAAFVSFKSRFGAAIALNIQEGVNPTDWITERAPEPHDVYWPFFSVTFIRRWISKMVAFVASNALTVLFLIPVALVQGLTHLDQLETMFPSLRGILRLTVVSQVITGYLPIQILHTFLSFVPPVMIMISSLQGYISWSQIQKSACTKVLWFTIWNIFFANVLSGSALYRLTVFLEPKEFPRVLAEAVPAQASFFIAYVVTSGWTNIAIELFQMIPLFYNYINRIFYGHTDDDFEAPSIPYHSEIPRILFFGLLGITYFVLSPLILPFLLVYFCLGYIIYRNQLLNVYVPKFQTGGEFWPTVHNYTIFSLLLMHIIVIGIFGLKKLPLASASTLPLPILTLLFNEYCQKRFFPIFKGYPVEKNGIPSYCSLIQIPPIFNKKHSISALLHTRGL</sequence>
<keyword evidence="5" id="KW-0106">Calcium</keyword>
<evidence type="ECO:0000256" key="3">
    <source>
        <dbReference type="ARBA" id="ARBA00022448"/>
    </source>
</evidence>
<evidence type="ECO:0000256" key="10">
    <source>
        <dbReference type="SAM" id="Phobius"/>
    </source>
</evidence>
<feature type="domain" description="CSC1/OSCA1-like cytosolic" evidence="13">
    <location>
        <begin position="187"/>
        <end position="342"/>
    </location>
</feature>
<keyword evidence="15" id="KW-1185">Reference proteome</keyword>
<dbReference type="PANTHER" id="PTHR13018">
    <property type="entry name" value="PROBABLE MEMBRANE PROTEIN DUF221-RELATED"/>
    <property type="match status" value="1"/>
</dbReference>
<feature type="transmembrane region" description="Helical" evidence="10">
    <location>
        <begin position="491"/>
        <end position="511"/>
    </location>
</feature>
<evidence type="ECO:0000259" key="12">
    <source>
        <dbReference type="Pfam" id="PF13967"/>
    </source>
</evidence>
<feature type="transmembrane region" description="Helical" evidence="10">
    <location>
        <begin position="357"/>
        <end position="380"/>
    </location>
</feature>
<dbReference type="EMBL" id="CAXHTB010000006">
    <property type="protein sequence ID" value="CAL0308373.1"/>
    <property type="molecule type" value="Genomic_DNA"/>
</dbReference>
<keyword evidence="9" id="KW-0407">Ion channel</keyword>
<dbReference type="Pfam" id="PF14703">
    <property type="entry name" value="PHM7_cyt"/>
    <property type="match status" value="1"/>
</dbReference>
<dbReference type="GO" id="GO:0005886">
    <property type="term" value="C:plasma membrane"/>
    <property type="evidence" value="ECO:0007669"/>
    <property type="project" value="TreeGrafter"/>
</dbReference>
<accession>A0AAV1WGP3</accession>
<feature type="transmembrane region" description="Helical" evidence="10">
    <location>
        <begin position="86"/>
        <end position="110"/>
    </location>
</feature>
<evidence type="ECO:0000256" key="7">
    <source>
        <dbReference type="ARBA" id="ARBA00023065"/>
    </source>
</evidence>
<evidence type="ECO:0000256" key="1">
    <source>
        <dbReference type="ARBA" id="ARBA00004141"/>
    </source>
</evidence>
<protein>
    <recommendedName>
        <fullName evidence="16">CSC1-like protein HYP1</fullName>
    </recommendedName>
</protein>
<dbReference type="GO" id="GO:0005227">
    <property type="term" value="F:calcium-activated cation channel activity"/>
    <property type="evidence" value="ECO:0007669"/>
    <property type="project" value="InterPro"/>
</dbReference>
<evidence type="ECO:0000256" key="4">
    <source>
        <dbReference type="ARBA" id="ARBA00022692"/>
    </source>
</evidence>